<name>A0ACC0WVV4_9STRA</name>
<dbReference type="EMBL" id="CM047580">
    <property type="protein sequence ID" value="KAI9922189.1"/>
    <property type="molecule type" value="Genomic_DNA"/>
</dbReference>
<sequence length="291" mass="32660">MRMSYRGEQAESTCIVLQNELHADLTISGWVMSLTLLQVFCEIMDVFSVLWVADTETSDSRVGRTRAPESISTSAWMEVPEFGIQIRAPILEAYLDDSHCVAKLTIEDSSNSYYADPGVENFKLHLGPTELIILTEDVALRLVQVGNSGLVIIFDCTDRQDGSSVDLEADRRLELLFALVEALKYDCTSNDAKEEAEDDSASEEKFAGTASSQENVYLRHRGRRGVNQSQTRRCVSKESSRVFLPPPIGGIPDARLPNAHIHPRGNMSKVAKIYFEYLLEHDREILLELSW</sequence>
<evidence type="ECO:0000313" key="2">
    <source>
        <dbReference type="Proteomes" id="UP001163321"/>
    </source>
</evidence>
<organism evidence="1 2">
    <name type="scientific">Peronosclerospora sorghi</name>
    <dbReference type="NCBI Taxonomy" id="230839"/>
    <lineage>
        <taxon>Eukaryota</taxon>
        <taxon>Sar</taxon>
        <taxon>Stramenopiles</taxon>
        <taxon>Oomycota</taxon>
        <taxon>Peronosporomycetes</taxon>
        <taxon>Peronosporales</taxon>
        <taxon>Peronosporaceae</taxon>
        <taxon>Peronosclerospora</taxon>
    </lineage>
</organism>
<gene>
    <name evidence="1" type="ORF">PsorP6_001762</name>
</gene>
<protein>
    <submittedName>
        <fullName evidence="1">Uncharacterized protein</fullName>
    </submittedName>
</protein>
<evidence type="ECO:0000313" key="1">
    <source>
        <dbReference type="EMBL" id="KAI9922189.1"/>
    </source>
</evidence>
<comment type="caution">
    <text evidence="1">The sequence shown here is derived from an EMBL/GenBank/DDBJ whole genome shotgun (WGS) entry which is preliminary data.</text>
</comment>
<dbReference type="Proteomes" id="UP001163321">
    <property type="component" value="Chromosome 1"/>
</dbReference>
<proteinExistence type="predicted"/>
<accession>A0ACC0WVV4</accession>
<reference evidence="1 2" key="1">
    <citation type="journal article" date="2022" name="bioRxiv">
        <title>The genome of the oomycete Peronosclerospora sorghi, a cosmopolitan pathogen of maize and sorghum, is inflated with dispersed pseudogenes.</title>
        <authorList>
            <person name="Fletcher K."/>
            <person name="Martin F."/>
            <person name="Isakeit T."/>
            <person name="Cavanaugh K."/>
            <person name="Magill C."/>
            <person name="Michelmore R."/>
        </authorList>
    </citation>
    <scope>NUCLEOTIDE SEQUENCE [LARGE SCALE GENOMIC DNA]</scope>
    <source>
        <strain evidence="1">P6</strain>
    </source>
</reference>
<keyword evidence="2" id="KW-1185">Reference proteome</keyword>